<reference evidence="3" key="1">
    <citation type="submission" date="2020-12" db="EMBL/GenBank/DDBJ databases">
        <title>Sedimentitalea sp. nov., isolated from sand in Incheon.</title>
        <authorList>
            <person name="Kim W."/>
        </authorList>
    </citation>
    <scope>NUCLEOTIDE SEQUENCE</scope>
    <source>
        <strain evidence="3">CAU 1593</strain>
    </source>
</reference>
<evidence type="ECO:0000259" key="2">
    <source>
        <dbReference type="Pfam" id="PF05943"/>
    </source>
</evidence>
<feature type="region of interest" description="Disordered" evidence="1">
    <location>
        <begin position="290"/>
        <end position="445"/>
    </location>
</feature>
<dbReference type="Pfam" id="PF05943">
    <property type="entry name" value="VipB"/>
    <property type="match status" value="1"/>
</dbReference>
<dbReference type="InterPro" id="IPR044031">
    <property type="entry name" value="TssC1_N"/>
</dbReference>
<proteinExistence type="predicted"/>
<dbReference type="EMBL" id="JAELVR010000009">
    <property type="protein sequence ID" value="MBJ6372540.1"/>
    <property type="molecule type" value="Genomic_DNA"/>
</dbReference>
<dbReference type="InterPro" id="IPR008312">
    <property type="entry name" value="T6SS_TssB1"/>
</dbReference>
<feature type="region of interest" description="Disordered" evidence="1">
    <location>
        <begin position="1020"/>
        <end position="1047"/>
    </location>
</feature>
<dbReference type="NCBIfam" id="TIGR03358">
    <property type="entry name" value="VI_chp_5"/>
    <property type="match status" value="1"/>
</dbReference>
<dbReference type="AlphaFoldDB" id="A0A8J7LWS2"/>
<protein>
    <submittedName>
        <fullName evidence="3">Type VI secretion system contractile sheath small subunit</fullName>
    </submittedName>
</protein>
<name>A0A8J7LWS2_9RHOB</name>
<dbReference type="PANTHER" id="PTHR35850:SF1">
    <property type="entry name" value="TYPE VI SECRETION SYSTEM SHEATH PROTEIN TSSB1"/>
    <property type="match status" value="1"/>
</dbReference>
<feature type="compositionally biased region" description="Acidic residues" evidence="1">
    <location>
        <begin position="367"/>
        <end position="376"/>
    </location>
</feature>
<gene>
    <name evidence="3" type="primary">tssB</name>
    <name evidence="3" type="ORF">JF290_13480</name>
</gene>
<feature type="compositionally biased region" description="Low complexity" evidence="1">
    <location>
        <begin position="297"/>
        <end position="313"/>
    </location>
</feature>
<dbReference type="PANTHER" id="PTHR35850">
    <property type="entry name" value="CYTOPLASMIC PROTEIN-RELATED"/>
    <property type="match status" value="1"/>
</dbReference>
<sequence length="1079" mass="113735">MTEGSQKFIARNRAPRVQIEYDVELYGSEKKVQLPFVMGVTSDLSGKSKLPQPQIEDRRFLEIDVDNFDERMKAMQPRAAFSVPNTLTGEGALSVDLTFEKMDDFTPAAIAARIEPLRTLLEARTQLSNLATYIDGKAGAEALIERILADPALLGALAGGAKGVDQSAALESLRAAELPEEKSEEDSAILDSLRAQAPAEVSEADATGDVLAGLAQQRPAEADPPDRPADVLSELRARGDALEVDADAGLDDALTSLRTDAAPEDTQLDGQIEDTLASLAKAHPIAEDRGADVEDVLASLPAASPDEPAAEDAQSVLSDLAAATPSPPEVEDDLLGSLDAEDKSAPEPEKSDDLGVSESDEAGAVSVDDDALDDLMSDAQTPEPQEAEPEGFDDLLADVEDPADTSATPVEPQSADTDDLDDLLAGIDAPAETEPEPAKLQTAELDDLDDLLGEIENPAGATSAQQPVEADDLSDLDGLLGDAEPANAPMSEPVARPAAEVDEPAVDDDLGNLLDDLDMPAAVTATSAETTFAFGSMTAERPGREALNRARFRIAILGDFSGRSARGEMATGNALAGRAPVLLDPDTVEEVIEGFATRLTLPIGKDGTAVEVPLNGLDDLHPDELFDNISLFADLAGLRARLAAGATAANAARELRAWGEAHSTPVAPPRRTSAGSSVPAGLKLTDFQRLIGDTRPQPPRSAPIDDLLARIVGPHVRALPDADAAAMQAAVDDALSSAMRMILHHPEFQSVEAQWRSLDLIARSIETDDRLEVVLYDVSAEEIAADLAAAGDLARSGFARLLTEAPLDPENGRGGYSALIGLYTFEETPPHADLLGRIARVAAHVDAPFLAALSPACLDTPKEDRHPLVATAWDGLRAMPEAGHIGLATPRFLLRRPYGAKSDPISAFKFEEFTMAEGLSGMLWANPVVLAAILLAKSYRENGASMGLGSIMSLGQMPYHVVTDRHGDQVALPCTERNLTLERVEKVMTRGLMPVVSIKGRDEIRLASFQSLAGGQILGPWSDVAPPPPSPPKPTVEPTPEDDLGLDDLLAGFDADAAPTAGADPGDVDAELAALLEDL</sequence>
<dbReference type="Pfam" id="PF05591">
    <property type="entry name" value="T6SS_VipA"/>
    <property type="match status" value="2"/>
</dbReference>
<keyword evidence="4" id="KW-1185">Reference proteome</keyword>
<feature type="domain" description="TssC1 N-terminal" evidence="2">
    <location>
        <begin position="729"/>
        <end position="1012"/>
    </location>
</feature>
<evidence type="ECO:0000313" key="4">
    <source>
        <dbReference type="Proteomes" id="UP000619079"/>
    </source>
</evidence>
<feature type="compositionally biased region" description="Acidic residues" evidence="1">
    <location>
        <begin position="385"/>
        <end position="403"/>
    </location>
</feature>
<dbReference type="Proteomes" id="UP000619079">
    <property type="component" value="Unassembled WGS sequence"/>
</dbReference>
<feature type="region of interest" description="Disordered" evidence="1">
    <location>
        <begin position="474"/>
        <end position="501"/>
    </location>
</feature>
<comment type="caution">
    <text evidence="3">The sequence shown here is derived from an EMBL/GenBank/DDBJ whole genome shotgun (WGS) entry which is preliminary data.</text>
</comment>
<accession>A0A8J7LWS2</accession>
<evidence type="ECO:0000256" key="1">
    <source>
        <dbReference type="SAM" id="MobiDB-lite"/>
    </source>
</evidence>
<feature type="compositionally biased region" description="Basic and acidic residues" evidence="1">
    <location>
        <begin position="340"/>
        <end position="353"/>
    </location>
</feature>
<organism evidence="3 4">
    <name type="scientific">Sedimentitalea arenosa</name>
    <dbReference type="NCBI Taxonomy" id="2798803"/>
    <lineage>
        <taxon>Bacteria</taxon>
        <taxon>Pseudomonadati</taxon>
        <taxon>Pseudomonadota</taxon>
        <taxon>Alphaproteobacteria</taxon>
        <taxon>Rhodobacterales</taxon>
        <taxon>Paracoccaceae</taxon>
        <taxon>Sedimentitalea</taxon>
    </lineage>
</organism>
<evidence type="ECO:0000313" key="3">
    <source>
        <dbReference type="EMBL" id="MBJ6372540.1"/>
    </source>
</evidence>
<feature type="compositionally biased region" description="Pro residues" evidence="1">
    <location>
        <begin position="1025"/>
        <end position="1037"/>
    </location>
</feature>